<evidence type="ECO:0000313" key="4">
    <source>
        <dbReference type="Proteomes" id="UP000179797"/>
    </source>
</evidence>
<organism evidence="3 4">
    <name type="scientific">Flammeovirga pacifica</name>
    <dbReference type="NCBI Taxonomy" id="915059"/>
    <lineage>
        <taxon>Bacteria</taxon>
        <taxon>Pseudomonadati</taxon>
        <taxon>Bacteroidota</taxon>
        <taxon>Cytophagia</taxon>
        <taxon>Cytophagales</taxon>
        <taxon>Flammeovirgaceae</taxon>
        <taxon>Flammeovirga</taxon>
    </lineage>
</organism>
<name>A0A1S1YYU1_FLAPC</name>
<proteinExistence type="predicted"/>
<dbReference type="PANTHER" id="PTHR32097:SF17">
    <property type="entry name" value="CAMP-BINDING PROTEIN 1-RELATED"/>
    <property type="match status" value="1"/>
</dbReference>
<protein>
    <submittedName>
        <fullName evidence="3">Chemical-damaging agent resistance protein C</fullName>
    </submittedName>
</protein>
<dbReference type="InterPro" id="IPR051324">
    <property type="entry name" value="Stress/Tellurium_Resist"/>
</dbReference>
<evidence type="ECO:0000259" key="2">
    <source>
        <dbReference type="Pfam" id="PF02342"/>
    </source>
</evidence>
<dbReference type="CDD" id="cd06974">
    <property type="entry name" value="TerD_like"/>
    <property type="match status" value="1"/>
</dbReference>
<dbReference type="OrthoDB" id="4123258at2"/>
<dbReference type="EMBL" id="JRYR02000001">
    <property type="protein sequence ID" value="OHX66184.1"/>
    <property type="molecule type" value="Genomic_DNA"/>
</dbReference>
<gene>
    <name evidence="3" type="ORF">NH26_07385</name>
</gene>
<dbReference type="AlphaFoldDB" id="A0A1S1YYU1"/>
<dbReference type="RefSeq" id="WP_044218427.1">
    <property type="nucleotide sequence ID" value="NZ_JRYR02000001.1"/>
</dbReference>
<dbReference type="Proteomes" id="UP000179797">
    <property type="component" value="Unassembled WGS sequence"/>
</dbReference>
<evidence type="ECO:0000313" key="3">
    <source>
        <dbReference type="EMBL" id="OHX66184.1"/>
    </source>
</evidence>
<comment type="caution">
    <text evidence="3">The sequence shown here is derived from an EMBL/GenBank/DDBJ whole genome shotgun (WGS) entry which is preliminary data.</text>
</comment>
<reference evidence="3 4" key="1">
    <citation type="journal article" date="2012" name="Int. J. Syst. Evol. Microbiol.">
        <title>Flammeovirga pacifica sp. nov., isolated from deep-sea sediment.</title>
        <authorList>
            <person name="Xu H."/>
            <person name="Fu Y."/>
            <person name="Yang N."/>
            <person name="Ding Z."/>
            <person name="Lai Q."/>
            <person name="Zeng R."/>
        </authorList>
    </citation>
    <scope>NUCLEOTIDE SEQUENCE [LARGE SCALE GENOMIC DNA]</scope>
    <source>
        <strain evidence="4">DSM 24597 / LMG 26175 / WPAGA1</strain>
    </source>
</reference>
<keyword evidence="4" id="KW-1185">Reference proteome</keyword>
<dbReference type="Pfam" id="PF02342">
    <property type="entry name" value="TerD"/>
    <property type="match status" value="1"/>
</dbReference>
<dbReference type="PANTHER" id="PTHR32097">
    <property type="entry name" value="CAMP-BINDING PROTEIN 1-RELATED"/>
    <property type="match status" value="1"/>
</dbReference>
<dbReference type="STRING" id="915059.NH26_07385"/>
<accession>A0A1S1YYU1</accession>
<sequence>MPTEIIKKGKGVKLSAEDNQILSKVKVGLGWEVRKGGQLDLDASVFMLGEDGKLPSDEYFVFYNNLTSPDGMVKHKGDNRTGDAEGDDEEILINLPYISPVVKELRFIVSIYDAKARRHNFGQLEEAYIRVVNLSNSQEILHYDLDADFSDDTEVEFARLVREATGWKFLPTERGTKIGLQGYVDKFIPEL</sequence>
<dbReference type="GO" id="GO:0046690">
    <property type="term" value="P:response to tellurium ion"/>
    <property type="evidence" value="ECO:0007669"/>
    <property type="project" value="UniProtKB-KW"/>
</dbReference>
<keyword evidence="1" id="KW-0778">Tellurium resistance</keyword>
<evidence type="ECO:0000256" key="1">
    <source>
        <dbReference type="ARBA" id="ARBA00022686"/>
    </source>
</evidence>
<dbReference type="InterPro" id="IPR003325">
    <property type="entry name" value="TerD"/>
</dbReference>
<dbReference type="Gene3D" id="2.60.60.30">
    <property type="entry name" value="sav2460 like domains"/>
    <property type="match status" value="1"/>
</dbReference>
<feature type="domain" description="TerD" evidence="2">
    <location>
        <begin position="6"/>
        <end position="187"/>
    </location>
</feature>